<dbReference type="Proteomes" id="UP000467841">
    <property type="component" value="Unassembled WGS sequence"/>
</dbReference>
<gene>
    <name evidence="4" type="ORF">MERR_LOCUS40388</name>
</gene>
<feature type="region of interest" description="Disordered" evidence="2">
    <location>
        <begin position="43"/>
        <end position="89"/>
    </location>
</feature>
<feature type="domain" description="CCHC-type" evidence="3">
    <location>
        <begin position="96"/>
        <end position="110"/>
    </location>
</feature>
<evidence type="ECO:0000259" key="3">
    <source>
        <dbReference type="PROSITE" id="PS50158"/>
    </source>
</evidence>
<evidence type="ECO:0000256" key="1">
    <source>
        <dbReference type="PROSITE-ProRule" id="PRU00047"/>
    </source>
</evidence>
<dbReference type="InterPro" id="IPR036875">
    <property type="entry name" value="Znf_CCHC_sf"/>
</dbReference>
<dbReference type="InterPro" id="IPR001878">
    <property type="entry name" value="Znf_CCHC"/>
</dbReference>
<dbReference type="GO" id="GO:0008270">
    <property type="term" value="F:zinc ion binding"/>
    <property type="evidence" value="ECO:0007669"/>
    <property type="project" value="UniProtKB-KW"/>
</dbReference>
<protein>
    <recommendedName>
        <fullName evidence="3">CCHC-type domain-containing protein</fullName>
    </recommendedName>
</protein>
<reference evidence="4" key="1">
    <citation type="submission" date="2020-01" db="EMBL/GenBank/DDBJ databases">
        <authorList>
            <person name="Mishra B."/>
        </authorList>
    </citation>
    <scope>NUCLEOTIDE SEQUENCE [LARGE SCALE GENOMIC DNA]</scope>
</reference>
<dbReference type="Gene3D" id="4.10.60.10">
    <property type="entry name" value="Zinc finger, CCHC-type"/>
    <property type="match status" value="1"/>
</dbReference>
<keyword evidence="1" id="KW-0862">Zinc</keyword>
<dbReference type="PANTHER" id="PTHR35046:SF9">
    <property type="entry name" value="RNA-DIRECTED DNA POLYMERASE"/>
    <property type="match status" value="1"/>
</dbReference>
<sequence>MSRFLGSLNKAIQDRVEMQHYEELEDMLHKAILVEQQVKRKGFTRASDGAESSRTSYQREGKQVVVSKPDSKPFPAIQDKEKGKTEGSASNAHDVKCYKCLGRGHYAKECINRRAMVLLDNGEIESEEEKQEEILSPRRNGRGRTNSWSAAVVGRVKGWPMFLGRVRCVAFRIGRHHRPWYASKDARPHGVASRIVRHGRARHRLEWEWRGRPRDIASRVVMSTRPDDLNFGRSFRRTDLILADRVTFIPRPAALHGLAAVPR</sequence>
<dbReference type="AlphaFoldDB" id="A0A6D2KVM6"/>
<evidence type="ECO:0000256" key="2">
    <source>
        <dbReference type="SAM" id="MobiDB-lite"/>
    </source>
</evidence>
<keyword evidence="5" id="KW-1185">Reference proteome</keyword>
<dbReference type="EMBL" id="CACVBM020001524">
    <property type="protein sequence ID" value="CAA7053153.1"/>
    <property type="molecule type" value="Genomic_DNA"/>
</dbReference>
<organism evidence="4 5">
    <name type="scientific">Microthlaspi erraticum</name>
    <dbReference type="NCBI Taxonomy" id="1685480"/>
    <lineage>
        <taxon>Eukaryota</taxon>
        <taxon>Viridiplantae</taxon>
        <taxon>Streptophyta</taxon>
        <taxon>Embryophyta</taxon>
        <taxon>Tracheophyta</taxon>
        <taxon>Spermatophyta</taxon>
        <taxon>Magnoliopsida</taxon>
        <taxon>eudicotyledons</taxon>
        <taxon>Gunneridae</taxon>
        <taxon>Pentapetalae</taxon>
        <taxon>rosids</taxon>
        <taxon>malvids</taxon>
        <taxon>Brassicales</taxon>
        <taxon>Brassicaceae</taxon>
        <taxon>Coluteocarpeae</taxon>
        <taxon>Microthlaspi</taxon>
    </lineage>
</organism>
<evidence type="ECO:0000313" key="5">
    <source>
        <dbReference type="Proteomes" id="UP000467841"/>
    </source>
</evidence>
<keyword evidence="1" id="KW-0863">Zinc-finger</keyword>
<dbReference type="PANTHER" id="PTHR35046">
    <property type="entry name" value="ZINC KNUCKLE (CCHC-TYPE) FAMILY PROTEIN"/>
    <property type="match status" value="1"/>
</dbReference>
<comment type="caution">
    <text evidence="4">The sequence shown here is derived from an EMBL/GenBank/DDBJ whole genome shotgun (WGS) entry which is preliminary data.</text>
</comment>
<name>A0A6D2KVM6_9BRAS</name>
<proteinExistence type="predicted"/>
<keyword evidence="1" id="KW-0479">Metal-binding</keyword>
<evidence type="ECO:0000313" key="4">
    <source>
        <dbReference type="EMBL" id="CAA7053153.1"/>
    </source>
</evidence>
<dbReference type="SMART" id="SM00343">
    <property type="entry name" value="ZnF_C2HC"/>
    <property type="match status" value="1"/>
</dbReference>
<accession>A0A6D2KVM6</accession>
<dbReference type="OrthoDB" id="1718622at2759"/>
<dbReference type="GO" id="GO:0003676">
    <property type="term" value="F:nucleic acid binding"/>
    <property type="evidence" value="ECO:0007669"/>
    <property type="project" value="InterPro"/>
</dbReference>
<dbReference type="SUPFAM" id="SSF57756">
    <property type="entry name" value="Retrovirus zinc finger-like domains"/>
    <property type="match status" value="1"/>
</dbReference>
<dbReference type="PROSITE" id="PS50158">
    <property type="entry name" value="ZF_CCHC"/>
    <property type="match status" value="1"/>
</dbReference>